<keyword evidence="2" id="KW-1133">Transmembrane helix</keyword>
<dbReference type="KEGG" id="sdyn:Mal52_05600"/>
<dbReference type="Pfam" id="PF00326">
    <property type="entry name" value="Peptidase_S9"/>
    <property type="match status" value="1"/>
</dbReference>
<evidence type="ECO:0000313" key="5">
    <source>
        <dbReference type="Proteomes" id="UP000319383"/>
    </source>
</evidence>
<gene>
    <name evidence="4" type="ORF">Mal52_05600</name>
</gene>
<name>A0A517ZI12_9PLAN</name>
<evidence type="ECO:0000256" key="1">
    <source>
        <dbReference type="SAM" id="MobiDB-lite"/>
    </source>
</evidence>
<dbReference type="EMBL" id="CP036276">
    <property type="protein sequence ID" value="QDU42105.1"/>
    <property type="molecule type" value="Genomic_DNA"/>
</dbReference>
<accession>A0A517ZI12</accession>
<evidence type="ECO:0000259" key="3">
    <source>
        <dbReference type="Pfam" id="PF00326"/>
    </source>
</evidence>
<dbReference type="Proteomes" id="UP000319383">
    <property type="component" value="Chromosome"/>
</dbReference>
<keyword evidence="2" id="KW-0812">Transmembrane</keyword>
<dbReference type="SUPFAM" id="SSF53474">
    <property type="entry name" value="alpha/beta-Hydrolases"/>
    <property type="match status" value="1"/>
</dbReference>
<feature type="region of interest" description="Disordered" evidence="1">
    <location>
        <begin position="25"/>
        <end position="46"/>
    </location>
</feature>
<protein>
    <submittedName>
        <fullName evidence="4">Prolyl oligopeptidase family protein</fullName>
    </submittedName>
</protein>
<dbReference type="InterPro" id="IPR050261">
    <property type="entry name" value="FrsA_esterase"/>
</dbReference>
<feature type="domain" description="Peptidase S9 prolyl oligopeptidase catalytic" evidence="3">
    <location>
        <begin position="223"/>
        <end position="411"/>
    </location>
</feature>
<evidence type="ECO:0000256" key="2">
    <source>
        <dbReference type="SAM" id="Phobius"/>
    </source>
</evidence>
<dbReference type="PANTHER" id="PTHR22946">
    <property type="entry name" value="DIENELACTONE HYDROLASE DOMAIN-CONTAINING PROTEIN-RELATED"/>
    <property type="match status" value="1"/>
</dbReference>
<organism evidence="4 5">
    <name type="scientific">Symmachiella dynata</name>
    <dbReference type="NCBI Taxonomy" id="2527995"/>
    <lineage>
        <taxon>Bacteria</taxon>
        <taxon>Pseudomonadati</taxon>
        <taxon>Planctomycetota</taxon>
        <taxon>Planctomycetia</taxon>
        <taxon>Planctomycetales</taxon>
        <taxon>Planctomycetaceae</taxon>
        <taxon>Symmachiella</taxon>
    </lineage>
</organism>
<dbReference type="InterPro" id="IPR001375">
    <property type="entry name" value="Peptidase_S9_cat"/>
</dbReference>
<sequence length="428" mass="48377">MFQRELLIRNVTIAFFSPLPLGEGPGVRARRPDNEPNAGNVTDRLPMPPACLKRQHFHSHKNRVAEFMRPLIPIVAIVICGSLLTTVSVAAGPLPNYPEHQDLSYYLDAERKRHPIRTPDDWAIRRRQILAAMQTVMGPVPGDDKRVPLNVEVLEETVLDDGLVRRKIAYDTEKTTRVRAYLFLPKTEQAKSSAVLCLHQTTRPGKREPAGLEGKPNLHYALHLAQRGYVTLSPDYPSFGEYEYDFDREKTGFRSGTMKAIWDNMRAIDLLQALDEVDGERIGCIGHSLGGHNTMFTAAFDERIKCLVSNCGFTRFHKYYDGKLVGWTSPRYMPAINDDYKNDPDKVPFDFPEIIALFAPRPFLASAPVRDSNFEVSGVKESIAAARPIYKLLGAADNLQANYPDSAHDFPPAARQVAYEFFDRHLRR</sequence>
<dbReference type="PANTHER" id="PTHR22946:SF8">
    <property type="entry name" value="ACETYL XYLAN ESTERASE DOMAIN-CONTAINING PROTEIN"/>
    <property type="match status" value="1"/>
</dbReference>
<dbReference type="GO" id="GO:0008236">
    <property type="term" value="F:serine-type peptidase activity"/>
    <property type="evidence" value="ECO:0007669"/>
    <property type="project" value="InterPro"/>
</dbReference>
<dbReference type="Gene3D" id="3.40.50.1820">
    <property type="entry name" value="alpha/beta hydrolase"/>
    <property type="match status" value="1"/>
</dbReference>
<evidence type="ECO:0000313" key="4">
    <source>
        <dbReference type="EMBL" id="QDU42105.1"/>
    </source>
</evidence>
<dbReference type="GO" id="GO:0006508">
    <property type="term" value="P:proteolysis"/>
    <property type="evidence" value="ECO:0007669"/>
    <property type="project" value="InterPro"/>
</dbReference>
<dbReference type="InterPro" id="IPR029058">
    <property type="entry name" value="AB_hydrolase_fold"/>
</dbReference>
<proteinExistence type="predicted"/>
<keyword evidence="5" id="KW-1185">Reference proteome</keyword>
<keyword evidence="2" id="KW-0472">Membrane</keyword>
<reference evidence="4 5" key="1">
    <citation type="submission" date="2019-02" db="EMBL/GenBank/DDBJ databases">
        <title>Deep-cultivation of Planctomycetes and their phenomic and genomic characterization uncovers novel biology.</title>
        <authorList>
            <person name="Wiegand S."/>
            <person name="Jogler M."/>
            <person name="Boedeker C."/>
            <person name="Pinto D."/>
            <person name="Vollmers J."/>
            <person name="Rivas-Marin E."/>
            <person name="Kohn T."/>
            <person name="Peeters S.H."/>
            <person name="Heuer A."/>
            <person name="Rast P."/>
            <person name="Oberbeckmann S."/>
            <person name="Bunk B."/>
            <person name="Jeske O."/>
            <person name="Meyerdierks A."/>
            <person name="Storesund J.E."/>
            <person name="Kallscheuer N."/>
            <person name="Luecker S."/>
            <person name="Lage O.M."/>
            <person name="Pohl T."/>
            <person name="Merkel B.J."/>
            <person name="Hornburger P."/>
            <person name="Mueller R.-W."/>
            <person name="Bruemmer F."/>
            <person name="Labrenz M."/>
            <person name="Spormann A.M."/>
            <person name="Op den Camp H."/>
            <person name="Overmann J."/>
            <person name="Amann R."/>
            <person name="Jetten M.S.M."/>
            <person name="Mascher T."/>
            <person name="Medema M.H."/>
            <person name="Devos D.P."/>
            <person name="Kaster A.-K."/>
            <person name="Ovreas L."/>
            <person name="Rohde M."/>
            <person name="Galperin M.Y."/>
            <person name="Jogler C."/>
        </authorList>
    </citation>
    <scope>NUCLEOTIDE SEQUENCE [LARGE SCALE GENOMIC DNA]</scope>
    <source>
        <strain evidence="4 5">Mal52</strain>
    </source>
</reference>
<feature type="transmembrane region" description="Helical" evidence="2">
    <location>
        <begin position="71"/>
        <end position="94"/>
    </location>
</feature>
<dbReference type="AlphaFoldDB" id="A0A517ZI12"/>